<dbReference type="Proteomes" id="UP000542210">
    <property type="component" value="Unassembled WGS sequence"/>
</dbReference>
<evidence type="ECO:0000313" key="3">
    <source>
        <dbReference type="Proteomes" id="UP000542210"/>
    </source>
</evidence>
<evidence type="ECO:0000256" key="1">
    <source>
        <dbReference type="SAM" id="MobiDB-lite"/>
    </source>
</evidence>
<protein>
    <submittedName>
        <fullName evidence="2">Uncharacterized protein</fullName>
    </submittedName>
</protein>
<keyword evidence="3" id="KW-1185">Reference proteome</keyword>
<proteinExistence type="predicted"/>
<accession>A0A7W7DH16</accession>
<reference evidence="2 3" key="1">
    <citation type="submission" date="2020-08" db="EMBL/GenBank/DDBJ databases">
        <title>Sequencing the genomes of 1000 actinobacteria strains.</title>
        <authorList>
            <person name="Klenk H.-P."/>
        </authorList>
    </citation>
    <scope>NUCLEOTIDE SEQUENCE [LARGE SCALE GENOMIC DNA]</scope>
    <source>
        <strain evidence="2 3">DSM 45784</strain>
    </source>
</reference>
<dbReference type="RefSeq" id="WP_260413888.1">
    <property type="nucleotide sequence ID" value="NZ_BOOV01000006.1"/>
</dbReference>
<name>A0A7W7DH16_9ACTN</name>
<dbReference type="AlphaFoldDB" id="A0A7W7DH16"/>
<feature type="compositionally biased region" description="Basic and acidic residues" evidence="1">
    <location>
        <begin position="1"/>
        <end position="19"/>
    </location>
</feature>
<organism evidence="2 3">
    <name type="scientific">Sphaerisporangium siamense</name>
    <dbReference type="NCBI Taxonomy" id="795645"/>
    <lineage>
        <taxon>Bacteria</taxon>
        <taxon>Bacillati</taxon>
        <taxon>Actinomycetota</taxon>
        <taxon>Actinomycetes</taxon>
        <taxon>Streptosporangiales</taxon>
        <taxon>Streptosporangiaceae</taxon>
        <taxon>Sphaerisporangium</taxon>
    </lineage>
</organism>
<comment type="caution">
    <text evidence="2">The sequence shown here is derived from an EMBL/GenBank/DDBJ whole genome shotgun (WGS) entry which is preliminary data.</text>
</comment>
<sequence>MSHAESEMQPPEIERDGEVRPPIAIRRLDKIETTADSSGNSN</sequence>
<dbReference type="EMBL" id="JACHND010000001">
    <property type="protein sequence ID" value="MBB4705198.1"/>
    <property type="molecule type" value="Genomic_DNA"/>
</dbReference>
<evidence type="ECO:0000313" key="2">
    <source>
        <dbReference type="EMBL" id="MBB4705198.1"/>
    </source>
</evidence>
<gene>
    <name evidence="2" type="ORF">BJ982_006742</name>
</gene>
<feature type="region of interest" description="Disordered" evidence="1">
    <location>
        <begin position="1"/>
        <end position="42"/>
    </location>
</feature>